<dbReference type="EMBL" id="VSSQ01039650">
    <property type="protein sequence ID" value="MPM92751.1"/>
    <property type="molecule type" value="Genomic_DNA"/>
</dbReference>
<dbReference type="Pfam" id="PF01050">
    <property type="entry name" value="MannoseP_isomer"/>
    <property type="match status" value="1"/>
</dbReference>
<feature type="domain" description="Mannose-6-phosphate isomerase type II C-terminal" evidence="1">
    <location>
        <begin position="129"/>
        <end position="229"/>
    </location>
</feature>
<dbReference type="InterPro" id="IPR029044">
    <property type="entry name" value="Nucleotide-diphossugar_trans"/>
</dbReference>
<protein>
    <submittedName>
        <fullName evidence="2">Mannose-1-phosphate guanylyltransferase 1</fullName>
        <ecNumber evidence="2">2.7.7.13</ecNumber>
    </submittedName>
</protein>
<dbReference type="CDD" id="cd02213">
    <property type="entry name" value="cupin_PMI_typeII_C"/>
    <property type="match status" value="1"/>
</dbReference>
<evidence type="ECO:0000313" key="2">
    <source>
        <dbReference type="EMBL" id="MPM92751.1"/>
    </source>
</evidence>
<dbReference type="InterPro" id="IPR051161">
    <property type="entry name" value="Mannose-6P_isomerase_type2"/>
</dbReference>
<gene>
    <name evidence="2" type="primary">manC1_6</name>
    <name evidence="2" type="ORF">SDC9_139887</name>
</gene>
<dbReference type="GO" id="GO:0009298">
    <property type="term" value="P:GDP-mannose biosynthetic process"/>
    <property type="evidence" value="ECO:0007669"/>
    <property type="project" value="TreeGrafter"/>
</dbReference>
<dbReference type="PANTHER" id="PTHR46390">
    <property type="entry name" value="MANNOSE-1-PHOSPHATE GUANYLYLTRANSFERASE"/>
    <property type="match status" value="1"/>
</dbReference>
<dbReference type="InterPro" id="IPR001538">
    <property type="entry name" value="Man6P_isomerase-2_C"/>
</dbReference>
<sequence length="243" mass="27441">MKYVLDISKNLLGTNVYAELFSNYENLAKESFDYAVVEKETNMHVVKFDGEWVDLGSWNTLTETMSERIIGTAMMDNACQNVHIINELEVPILVMGLHDVVVSASPDGILVSDKNQSGYLKQYVDKLNHDTMFAEKSWGCFRVIDAESESMTIKVTIKLGDSMNYHSHDHRDEVWVVVSGKGRTIVNDVEQSINPGDVIIMKSGCRHTVIADTELKLIEVQIGKDITVHDKKKYPLKKLTVMN</sequence>
<dbReference type="Gene3D" id="2.60.120.10">
    <property type="entry name" value="Jelly Rolls"/>
    <property type="match status" value="1"/>
</dbReference>
<accession>A0A645DTW0</accession>
<name>A0A645DTW0_9ZZZZ</name>
<proteinExistence type="predicted"/>
<dbReference type="InterPro" id="IPR011051">
    <property type="entry name" value="RmlC_Cupin_sf"/>
</dbReference>
<dbReference type="InterPro" id="IPR014710">
    <property type="entry name" value="RmlC-like_jellyroll"/>
</dbReference>
<dbReference type="SUPFAM" id="SSF51182">
    <property type="entry name" value="RmlC-like cupins"/>
    <property type="match status" value="1"/>
</dbReference>
<evidence type="ECO:0000259" key="1">
    <source>
        <dbReference type="Pfam" id="PF01050"/>
    </source>
</evidence>
<organism evidence="2">
    <name type="scientific">bioreactor metagenome</name>
    <dbReference type="NCBI Taxonomy" id="1076179"/>
    <lineage>
        <taxon>unclassified sequences</taxon>
        <taxon>metagenomes</taxon>
        <taxon>ecological metagenomes</taxon>
    </lineage>
</organism>
<dbReference type="EC" id="2.7.7.13" evidence="2"/>
<dbReference type="GO" id="GO:0004475">
    <property type="term" value="F:mannose-1-phosphate guanylyltransferase (GTP) activity"/>
    <property type="evidence" value="ECO:0007669"/>
    <property type="project" value="UniProtKB-EC"/>
</dbReference>
<keyword evidence="2" id="KW-0548">Nucleotidyltransferase</keyword>
<dbReference type="GO" id="GO:0005976">
    <property type="term" value="P:polysaccharide metabolic process"/>
    <property type="evidence" value="ECO:0007669"/>
    <property type="project" value="InterPro"/>
</dbReference>
<dbReference type="PANTHER" id="PTHR46390:SF1">
    <property type="entry name" value="MANNOSE-1-PHOSPHATE GUANYLYLTRANSFERASE"/>
    <property type="match status" value="1"/>
</dbReference>
<keyword evidence="2" id="KW-0808">Transferase</keyword>
<reference evidence="2" key="1">
    <citation type="submission" date="2019-08" db="EMBL/GenBank/DDBJ databases">
        <authorList>
            <person name="Kucharzyk K."/>
            <person name="Murdoch R.W."/>
            <person name="Higgins S."/>
            <person name="Loffler F."/>
        </authorList>
    </citation>
    <scope>NUCLEOTIDE SEQUENCE</scope>
</reference>
<comment type="caution">
    <text evidence="2">The sequence shown here is derived from an EMBL/GenBank/DDBJ whole genome shotgun (WGS) entry which is preliminary data.</text>
</comment>
<dbReference type="AlphaFoldDB" id="A0A645DTW0"/>
<dbReference type="Gene3D" id="3.90.550.10">
    <property type="entry name" value="Spore Coat Polysaccharide Biosynthesis Protein SpsA, Chain A"/>
    <property type="match status" value="1"/>
</dbReference>